<proteinExistence type="predicted"/>
<dbReference type="Proteomes" id="UP000887540">
    <property type="component" value="Unplaced"/>
</dbReference>
<dbReference type="WBParaSite" id="ACRNAN_Path_1582.g6145.t1">
    <property type="protein sequence ID" value="ACRNAN_Path_1582.g6145.t1"/>
    <property type="gene ID" value="ACRNAN_Path_1582.g6145"/>
</dbReference>
<dbReference type="AlphaFoldDB" id="A0A914C2C1"/>
<evidence type="ECO:0000313" key="2">
    <source>
        <dbReference type="WBParaSite" id="ACRNAN_Path_1582.g6145.t1"/>
    </source>
</evidence>
<keyword evidence="1" id="KW-1185">Reference proteome</keyword>
<organism evidence="1 2">
    <name type="scientific">Acrobeloides nanus</name>
    <dbReference type="NCBI Taxonomy" id="290746"/>
    <lineage>
        <taxon>Eukaryota</taxon>
        <taxon>Metazoa</taxon>
        <taxon>Ecdysozoa</taxon>
        <taxon>Nematoda</taxon>
        <taxon>Chromadorea</taxon>
        <taxon>Rhabditida</taxon>
        <taxon>Tylenchina</taxon>
        <taxon>Cephalobomorpha</taxon>
        <taxon>Cephaloboidea</taxon>
        <taxon>Cephalobidae</taxon>
        <taxon>Acrobeloides</taxon>
    </lineage>
</organism>
<sequence length="67" mass="7755">MYYNVNFWYFSFIVRNYDCSYFIGCRWVISPISMPCCFFGLLSSLLNTNDTNGTLWPSVSACSFTCS</sequence>
<accession>A0A914C2C1</accession>
<evidence type="ECO:0000313" key="1">
    <source>
        <dbReference type="Proteomes" id="UP000887540"/>
    </source>
</evidence>
<name>A0A914C2C1_9BILA</name>
<protein>
    <submittedName>
        <fullName evidence="2">Uncharacterized protein</fullName>
    </submittedName>
</protein>
<reference evidence="2" key="1">
    <citation type="submission" date="2022-11" db="UniProtKB">
        <authorList>
            <consortium name="WormBaseParasite"/>
        </authorList>
    </citation>
    <scope>IDENTIFICATION</scope>
</reference>